<dbReference type="NCBIfam" id="TIGR00756">
    <property type="entry name" value="PPR"/>
    <property type="match status" value="5"/>
</dbReference>
<dbReference type="SUPFAM" id="SSF48452">
    <property type="entry name" value="TPR-like"/>
    <property type="match status" value="1"/>
</dbReference>
<feature type="repeat" description="PPR" evidence="2">
    <location>
        <begin position="68"/>
        <end position="102"/>
    </location>
</feature>
<dbReference type="Proteomes" id="UP001153555">
    <property type="component" value="Unassembled WGS sequence"/>
</dbReference>
<dbReference type="GO" id="GO:0003723">
    <property type="term" value="F:RNA binding"/>
    <property type="evidence" value="ECO:0007669"/>
    <property type="project" value="InterPro"/>
</dbReference>
<dbReference type="FunFam" id="1.25.40.10:FF:000442">
    <property type="entry name" value="Pentatricopeptide repeat-containing protein At3g49710"/>
    <property type="match status" value="1"/>
</dbReference>
<dbReference type="AlphaFoldDB" id="A0A9N7RQB9"/>
<reference evidence="3" key="1">
    <citation type="submission" date="2019-12" db="EMBL/GenBank/DDBJ databases">
        <authorList>
            <person name="Scholes J."/>
        </authorList>
    </citation>
    <scope>NUCLEOTIDE SEQUENCE</scope>
</reference>
<dbReference type="PROSITE" id="PS51375">
    <property type="entry name" value="PPR"/>
    <property type="match status" value="4"/>
</dbReference>
<feature type="repeat" description="PPR" evidence="2">
    <location>
        <begin position="339"/>
        <end position="373"/>
    </location>
</feature>
<dbReference type="EMBL" id="CACSLK010031421">
    <property type="protein sequence ID" value="CAA0839468.1"/>
    <property type="molecule type" value="Genomic_DNA"/>
</dbReference>
<keyword evidence="1" id="KW-0677">Repeat</keyword>
<name>A0A9N7RQB9_STRHE</name>
<dbReference type="GO" id="GO:0009451">
    <property type="term" value="P:RNA modification"/>
    <property type="evidence" value="ECO:0007669"/>
    <property type="project" value="InterPro"/>
</dbReference>
<evidence type="ECO:0000256" key="1">
    <source>
        <dbReference type="ARBA" id="ARBA00022737"/>
    </source>
</evidence>
<gene>
    <name evidence="3" type="ORF">SHERM_06034</name>
</gene>
<accession>A0A9N7RQB9</accession>
<dbReference type="FunFam" id="1.25.40.10:FF:000158">
    <property type="entry name" value="pentatricopeptide repeat-containing protein At2g33680"/>
    <property type="match status" value="1"/>
</dbReference>
<evidence type="ECO:0000313" key="4">
    <source>
        <dbReference type="Proteomes" id="UP001153555"/>
    </source>
</evidence>
<dbReference type="PANTHER" id="PTHR47926">
    <property type="entry name" value="PENTATRICOPEPTIDE REPEAT-CONTAINING PROTEIN"/>
    <property type="match status" value="1"/>
</dbReference>
<dbReference type="InterPro" id="IPR046848">
    <property type="entry name" value="E_motif"/>
</dbReference>
<comment type="caution">
    <text evidence="3">The sequence shown here is derived from an EMBL/GenBank/DDBJ whole genome shotgun (WGS) entry which is preliminary data.</text>
</comment>
<dbReference type="InterPro" id="IPR002885">
    <property type="entry name" value="PPR_rpt"/>
</dbReference>
<feature type="repeat" description="PPR" evidence="2">
    <location>
        <begin position="234"/>
        <end position="268"/>
    </location>
</feature>
<evidence type="ECO:0000256" key="2">
    <source>
        <dbReference type="PROSITE-ProRule" id="PRU00708"/>
    </source>
</evidence>
<dbReference type="Pfam" id="PF20431">
    <property type="entry name" value="E_motif"/>
    <property type="match status" value="1"/>
</dbReference>
<dbReference type="Pfam" id="PF13041">
    <property type="entry name" value="PPR_2"/>
    <property type="match status" value="2"/>
</dbReference>
<organism evidence="3 4">
    <name type="scientific">Striga hermonthica</name>
    <name type="common">Purple witchweed</name>
    <name type="synonym">Buchnera hermonthica</name>
    <dbReference type="NCBI Taxonomy" id="68872"/>
    <lineage>
        <taxon>Eukaryota</taxon>
        <taxon>Viridiplantae</taxon>
        <taxon>Streptophyta</taxon>
        <taxon>Embryophyta</taxon>
        <taxon>Tracheophyta</taxon>
        <taxon>Spermatophyta</taxon>
        <taxon>Magnoliopsida</taxon>
        <taxon>eudicotyledons</taxon>
        <taxon>Gunneridae</taxon>
        <taxon>Pentapetalae</taxon>
        <taxon>asterids</taxon>
        <taxon>lamiids</taxon>
        <taxon>Lamiales</taxon>
        <taxon>Orobanchaceae</taxon>
        <taxon>Buchnereae</taxon>
        <taxon>Striga</taxon>
    </lineage>
</organism>
<dbReference type="OrthoDB" id="185373at2759"/>
<feature type="repeat" description="PPR" evidence="2">
    <location>
        <begin position="172"/>
        <end position="206"/>
    </location>
</feature>
<evidence type="ECO:0000313" key="3">
    <source>
        <dbReference type="EMBL" id="CAA0839468.1"/>
    </source>
</evidence>
<sequence length="604" mass="67437">MINDHCGTLLSDCIKTKNLKLGRALHAHLIKTAQILDTFFSNRLIQIYSRCSSLASAGKAFDDLSFKNTHSWNTMISAYSEAGWFETALRLLDKMPEPNLVTYNSIISNLSRNGFSREAVNLFRGVQRKNRSVVLMDEFTVVGLAHASARLAALEILRQVHSVALVMGLDFNRVVCNALIDSYGKCGVPESSHWLFSRMEERDVVSWTSMVVAYARSCRLDDSCRIFDQMPFKNSVSWTALITGLAQNGEGERALSYFRKMMHANSVAANDVTYVSALSACADLATIGRGKQIHCRLVRTKNGSIFGKVFLVNALIDMYGKCGDMKSSMRLFDRTQVKDVVTWNSLINSFAQNGREEESLAVFEKMIRENVKPNDVTFIGVMSACSHSGLESKGLAYYDMMINKFGIVPHSDHYAIIVDLLGRKNRLNKALEIIEKAPDGFDRVGMWGSILASSRVHGNVELASKAAAALFKLEPENSGRYVMLSNIYATAGRWEDARGVRRVMNEMELKKDVGCSWIDFRDVRCVFVAEGELSPELEVIGEVILNLLRHLRGEDPPDAARPSPCALCSVTSSYMARSSCVAASAILMAFHRREWGLRLRYRVC</sequence>
<dbReference type="InterPro" id="IPR011990">
    <property type="entry name" value="TPR-like_helical_dom_sf"/>
</dbReference>
<dbReference type="GO" id="GO:0099402">
    <property type="term" value="P:plant organ development"/>
    <property type="evidence" value="ECO:0007669"/>
    <property type="project" value="UniProtKB-ARBA"/>
</dbReference>
<dbReference type="Pfam" id="PF01535">
    <property type="entry name" value="PPR"/>
    <property type="match status" value="5"/>
</dbReference>
<dbReference type="PANTHER" id="PTHR47926:SF346">
    <property type="entry name" value="PENTATRICOPEPTIDE REPEAT-CONTAINING PROTEIN"/>
    <property type="match status" value="1"/>
</dbReference>
<keyword evidence="4" id="KW-1185">Reference proteome</keyword>
<dbReference type="InterPro" id="IPR046960">
    <property type="entry name" value="PPR_At4g14850-like_plant"/>
</dbReference>
<protein>
    <submittedName>
        <fullName evidence="3">Pentatricopeptide repeat-containing protein</fullName>
    </submittedName>
</protein>
<proteinExistence type="predicted"/>
<dbReference type="Gene3D" id="1.25.40.10">
    <property type="entry name" value="Tetratricopeptide repeat domain"/>
    <property type="match status" value="5"/>
</dbReference>